<gene>
    <name evidence="2" type="ORF">KSP40_PGU007696</name>
</gene>
<feature type="transmembrane region" description="Helical" evidence="1">
    <location>
        <begin position="111"/>
        <end position="133"/>
    </location>
</feature>
<reference evidence="2 3" key="1">
    <citation type="journal article" date="2022" name="Nat. Plants">
        <title>Genomes of leafy and leafless Platanthera orchids illuminate the evolution of mycoheterotrophy.</title>
        <authorList>
            <person name="Li M.H."/>
            <person name="Liu K.W."/>
            <person name="Li Z."/>
            <person name="Lu H.C."/>
            <person name="Ye Q.L."/>
            <person name="Zhang D."/>
            <person name="Wang J.Y."/>
            <person name="Li Y.F."/>
            <person name="Zhong Z.M."/>
            <person name="Liu X."/>
            <person name="Yu X."/>
            <person name="Liu D.K."/>
            <person name="Tu X.D."/>
            <person name="Liu B."/>
            <person name="Hao Y."/>
            <person name="Liao X.Y."/>
            <person name="Jiang Y.T."/>
            <person name="Sun W.H."/>
            <person name="Chen J."/>
            <person name="Chen Y.Q."/>
            <person name="Ai Y."/>
            <person name="Zhai J.W."/>
            <person name="Wu S.S."/>
            <person name="Zhou Z."/>
            <person name="Hsiao Y.Y."/>
            <person name="Wu W.L."/>
            <person name="Chen Y.Y."/>
            <person name="Lin Y.F."/>
            <person name="Hsu J.L."/>
            <person name="Li C.Y."/>
            <person name="Wang Z.W."/>
            <person name="Zhao X."/>
            <person name="Zhong W.Y."/>
            <person name="Ma X.K."/>
            <person name="Ma L."/>
            <person name="Huang J."/>
            <person name="Chen G.Z."/>
            <person name="Huang M.Z."/>
            <person name="Huang L."/>
            <person name="Peng D.H."/>
            <person name="Luo Y.B."/>
            <person name="Zou S.Q."/>
            <person name="Chen S.P."/>
            <person name="Lan S."/>
            <person name="Tsai W.C."/>
            <person name="Van de Peer Y."/>
            <person name="Liu Z.J."/>
        </authorList>
    </citation>
    <scope>NUCLEOTIDE SEQUENCE [LARGE SCALE GENOMIC DNA]</scope>
    <source>
        <strain evidence="2">Lor288</strain>
    </source>
</reference>
<keyword evidence="1" id="KW-1133">Transmembrane helix</keyword>
<organism evidence="2 3">
    <name type="scientific">Platanthera guangdongensis</name>
    <dbReference type="NCBI Taxonomy" id="2320717"/>
    <lineage>
        <taxon>Eukaryota</taxon>
        <taxon>Viridiplantae</taxon>
        <taxon>Streptophyta</taxon>
        <taxon>Embryophyta</taxon>
        <taxon>Tracheophyta</taxon>
        <taxon>Spermatophyta</taxon>
        <taxon>Magnoliopsida</taxon>
        <taxon>Liliopsida</taxon>
        <taxon>Asparagales</taxon>
        <taxon>Orchidaceae</taxon>
        <taxon>Orchidoideae</taxon>
        <taxon>Orchideae</taxon>
        <taxon>Orchidinae</taxon>
        <taxon>Platanthera</taxon>
    </lineage>
</organism>
<sequence>MQKDANKTGGEVSDKHSLEPNLLDVKNVISFSPLEGSVISKRVSALTKESSKIKMFELSQKITFALIPALLLVSKNSLTTSLLIFSVYWQIYGFFKEIFLDYVHHELTRKWVLIYFQLLLLILGKETVLLLNLV</sequence>
<keyword evidence="1" id="KW-0812">Transmembrane</keyword>
<keyword evidence="3" id="KW-1185">Reference proteome</keyword>
<feature type="transmembrane region" description="Helical" evidence="1">
    <location>
        <begin position="62"/>
        <end position="91"/>
    </location>
</feature>
<dbReference type="PANTHER" id="PTHR36358:SF1">
    <property type="entry name" value="SUCCINATE DEHYDROGENASE SUBUNIT 4, MITOCHONDRIAL"/>
    <property type="match status" value="1"/>
</dbReference>
<proteinExistence type="predicted"/>
<dbReference type="EMBL" id="JBBWWR010000016">
    <property type="protein sequence ID" value="KAK8947943.1"/>
    <property type="molecule type" value="Genomic_DNA"/>
</dbReference>
<evidence type="ECO:0000256" key="1">
    <source>
        <dbReference type="SAM" id="Phobius"/>
    </source>
</evidence>
<evidence type="ECO:0000313" key="2">
    <source>
        <dbReference type="EMBL" id="KAK8947943.1"/>
    </source>
</evidence>
<evidence type="ECO:0000313" key="3">
    <source>
        <dbReference type="Proteomes" id="UP001412067"/>
    </source>
</evidence>
<dbReference type="Proteomes" id="UP001412067">
    <property type="component" value="Unassembled WGS sequence"/>
</dbReference>
<protein>
    <recommendedName>
        <fullName evidence="4">Succinate dehydrogenase subunit 4</fullName>
    </recommendedName>
</protein>
<evidence type="ECO:0008006" key="4">
    <source>
        <dbReference type="Google" id="ProtNLM"/>
    </source>
</evidence>
<comment type="caution">
    <text evidence="2">The sequence shown here is derived from an EMBL/GenBank/DDBJ whole genome shotgun (WGS) entry which is preliminary data.</text>
</comment>
<accession>A0ABR2LS79</accession>
<dbReference type="PANTHER" id="PTHR36358">
    <property type="entry name" value="SUCCINATE DEHYDROGENASE SUBUNIT 4, MITOCHONDRIAL"/>
    <property type="match status" value="1"/>
</dbReference>
<keyword evidence="1" id="KW-0472">Membrane</keyword>
<dbReference type="InterPro" id="IPR044963">
    <property type="entry name" value="SDH4"/>
</dbReference>
<name>A0ABR2LS79_9ASPA</name>